<dbReference type="InterPro" id="IPR015421">
    <property type="entry name" value="PyrdxlP-dep_Trfase_major"/>
</dbReference>
<dbReference type="GO" id="GO:0005525">
    <property type="term" value="F:GTP binding"/>
    <property type="evidence" value="ECO:0007669"/>
    <property type="project" value="UniProtKB-KW"/>
</dbReference>
<proteinExistence type="inferred from homology"/>
<evidence type="ECO:0000256" key="4">
    <source>
        <dbReference type="ARBA" id="ARBA00008392"/>
    </source>
</evidence>
<dbReference type="InterPro" id="IPR005225">
    <property type="entry name" value="Small_GTP-bd"/>
</dbReference>
<evidence type="ECO:0000256" key="3">
    <source>
        <dbReference type="ARBA" id="ARBA00008279"/>
    </source>
</evidence>
<name>A0A1I7YQR0_9BILA</name>
<dbReference type="Pfam" id="PF00155">
    <property type="entry name" value="Aminotran_1_2"/>
    <property type="match status" value="1"/>
</dbReference>
<dbReference type="SUPFAM" id="SSF117892">
    <property type="entry name" value="Band 7/SPFH domain"/>
    <property type="match status" value="1"/>
</dbReference>
<evidence type="ECO:0000313" key="14">
    <source>
        <dbReference type="WBParaSite" id="L893_g18754.t1"/>
    </source>
</evidence>
<dbReference type="Gene3D" id="3.40.640.10">
    <property type="entry name" value="Type I PLP-dependent aspartate aminotransferase-like (Major domain)"/>
    <property type="match status" value="1"/>
</dbReference>
<organism evidence="13 14">
    <name type="scientific">Steinernema glaseri</name>
    <dbReference type="NCBI Taxonomy" id="37863"/>
    <lineage>
        <taxon>Eukaryota</taxon>
        <taxon>Metazoa</taxon>
        <taxon>Ecdysozoa</taxon>
        <taxon>Nematoda</taxon>
        <taxon>Chromadorea</taxon>
        <taxon>Rhabditida</taxon>
        <taxon>Tylenchina</taxon>
        <taxon>Panagrolaimomorpha</taxon>
        <taxon>Strongyloidoidea</taxon>
        <taxon>Steinernematidae</taxon>
        <taxon>Steinernema</taxon>
    </lineage>
</organism>
<dbReference type="Gene3D" id="3.90.1150.10">
    <property type="entry name" value="Aspartate Aminotransferase, domain 1"/>
    <property type="match status" value="1"/>
</dbReference>
<comment type="similarity">
    <text evidence="4">Belongs to the class-II pyridoxal-phosphate-dependent aminotransferase family.</text>
</comment>
<dbReference type="NCBIfam" id="TIGR03594">
    <property type="entry name" value="GTPase_EngA"/>
    <property type="match status" value="1"/>
</dbReference>
<evidence type="ECO:0000256" key="11">
    <source>
        <dbReference type="ARBA" id="ARBA00032345"/>
    </source>
</evidence>
<dbReference type="PRINTS" id="PR00326">
    <property type="entry name" value="GTP1OBG"/>
</dbReference>
<dbReference type="InterPro" id="IPR015946">
    <property type="entry name" value="KH_dom-like_a/b"/>
</dbReference>
<dbReference type="InterPro" id="IPR027417">
    <property type="entry name" value="P-loop_NTPase"/>
</dbReference>
<comment type="cofactor">
    <cofactor evidence="1">
        <name>pyridoxal 5'-phosphate</name>
        <dbReference type="ChEBI" id="CHEBI:597326"/>
    </cofactor>
</comment>
<dbReference type="InterPro" id="IPR031166">
    <property type="entry name" value="G_ENGA"/>
</dbReference>
<dbReference type="Pfam" id="PF14714">
    <property type="entry name" value="KH_dom-like"/>
    <property type="match status" value="1"/>
</dbReference>
<evidence type="ECO:0000256" key="1">
    <source>
        <dbReference type="ARBA" id="ARBA00001933"/>
    </source>
</evidence>
<dbReference type="Gene3D" id="3.30.479.30">
    <property type="entry name" value="Band 7 domain"/>
    <property type="match status" value="1"/>
</dbReference>
<evidence type="ECO:0000313" key="13">
    <source>
        <dbReference type="Proteomes" id="UP000095287"/>
    </source>
</evidence>
<dbReference type="CDD" id="cd00609">
    <property type="entry name" value="AAT_like"/>
    <property type="match status" value="1"/>
</dbReference>
<keyword evidence="8" id="KW-0547">Nucleotide-binding</keyword>
<sequence length="1168" mass="129624">MLLEMARQTQQAIAEADVVVFLVDAREGVNALDLEIAQLLRKLGQKVLLAVNKAEGMRYEAGGVEFHELGLGQPYLISASHGDGVEELINLALEQVPNPEPEDDGQDDDEFQHRIKLAIVGRPNVGKSTLINTLVGEDRVIAFDQPGTTRDAIEIEFERNGVEYTLIDTAGLRKRGKVFEAVEKFSVIKTLQAIEACNVVLLMIDAHTEISDQDASIAGFVVETGRALVVGINKWDGLDEYQREWIKREFDRKLRFLNFAKMHTLSALKGQGINPLLKSVNAAHAAAFSKLSTPKLTRVMQEAVEQQQPPRKGIFRPKLRYAHQGGMNPPIVVIHGNALDAISDSYRRYLETRFREAFKLEGTPLRIEFKSSKNPYLKDAAQELRDAVAHNHGVKANNVFLGNGSDEVLAHVFSALFLRGVRPVLLPDITYSFYTTYCSYFGVPADIVPLREDFTLNVQDYVRKRSLPPAGIIFANPNAPTGIPLSLEDIETILAANPDTTVVVDEAYVDFGGTSSVSLLEKYDNLVVIQTMSKSRALAGLRVGYALASADIIQALERVKDSFNSYPMDTIAQVGAVASLKDTEYFERQCQAVIDAREQLRADLEQLGFEILPSKANFLMATHPKHSAAGIQQALREQGILVRHFRQPRIEQYLRITIVEQLVVRRSRPDSAYYIGTGKLEEAVALAKATGAEVVLFDHALSPAQQRNLERKLELRVVDRVALILDIFALRAQSHEGKLQVELAQLQHLTSRLTRMWTHLERQKGGIGMRGPDLLLHVVDAANPQRDEQIAEVHKVLEDIGAHEIPRILVYNKIDQAGYEPRVERDEHGTIARVFVSALERIGLDGGGNGPSIPKGSPKLLIIGGVVAVGLWMASGFTIVQEGQVAVVTRFGEYTKTLNPGLQWRWPAPIEDHQTVNISQLRTFEVGYRGSARNKVLPESLMLTTDENIVDMQYVVQYRLLPTGAPDYLFNTNNPDESVRQAAETAMREVVGKQPMDSVLYSGRTQIASDVQQLAQSILDRYRTGIQISTVAIQNVQPPEQVQAAFDDAVKAGQDRERQINEGQAYANKVLPEAAGQVARMMQESEGYKARVIGDAKGDTARFGSVEAEYVKAPGVTRDRLYLSTIQEILESTSKVLVDTRSDNNMIYLPLDKIVRQVGSRTDMEPSA</sequence>
<dbReference type="InterPro" id="IPR015422">
    <property type="entry name" value="PyrdxlP-dep_Trfase_small"/>
</dbReference>
<evidence type="ECO:0000256" key="7">
    <source>
        <dbReference type="ARBA" id="ARBA00022737"/>
    </source>
</evidence>
<dbReference type="PANTHER" id="PTHR43834">
    <property type="entry name" value="GTPASE DER"/>
    <property type="match status" value="1"/>
</dbReference>
<comment type="similarity">
    <text evidence="3">Belongs to the TRAFAC class TrmE-Era-EngA-EngB-Septin-like GTPase superfamily. EngA (Der) GTPase family.</text>
</comment>
<dbReference type="Pfam" id="PF01145">
    <property type="entry name" value="Band_7"/>
    <property type="match status" value="1"/>
</dbReference>
<dbReference type="InterPro" id="IPR010201">
    <property type="entry name" value="HflK"/>
</dbReference>
<protein>
    <recommendedName>
        <fullName evidence="5">GTPase Der</fullName>
    </recommendedName>
    <alternativeName>
        <fullName evidence="11">GTP-binding protein EngA</fullName>
    </alternativeName>
</protein>
<evidence type="ECO:0000256" key="2">
    <source>
        <dbReference type="ARBA" id="ARBA00006971"/>
    </source>
</evidence>
<dbReference type="InterPro" id="IPR016484">
    <property type="entry name" value="GTPase_Der"/>
</dbReference>
<dbReference type="InterPro" id="IPR032305">
    <property type="entry name" value="GTP-bd_M"/>
</dbReference>
<reference evidence="14" key="1">
    <citation type="submission" date="2016-11" db="UniProtKB">
        <authorList>
            <consortium name="WormBaseParasite"/>
        </authorList>
    </citation>
    <scope>IDENTIFICATION</scope>
</reference>
<keyword evidence="10" id="KW-0342">GTP-binding</keyword>
<dbReference type="Gene3D" id="3.30.300.20">
    <property type="match status" value="1"/>
</dbReference>
<dbReference type="SUPFAM" id="SSF52540">
    <property type="entry name" value="P-loop containing nucleoside triphosphate hydrolases"/>
    <property type="match status" value="3"/>
</dbReference>
<keyword evidence="6" id="KW-0690">Ribosome biogenesis</keyword>
<evidence type="ECO:0000256" key="8">
    <source>
        <dbReference type="ARBA" id="ARBA00022741"/>
    </source>
</evidence>
<evidence type="ECO:0000256" key="6">
    <source>
        <dbReference type="ARBA" id="ARBA00022517"/>
    </source>
</evidence>
<dbReference type="PROSITE" id="PS00599">
    <property type="entry name" value="AA_TRANSFER_CLASS_2"/>
    <property type="match status" value="1"/>
</dbReference>
<dbReference type="NCBIfam" id="TIGR00231">
    <property type="entry name" value="small_GTP"/>
    <property type="match status" value="1"/>
</dbReference>
<dbReference type="Pfam" id="PF01926">
    <property type="entry name" value="MMR_HSR1"/>
    <property type="match status" value="1"/>
</dbReference>
<dbReference type="InterPro" id="IPR032859">
    <property type="entry name" value="KH_dom-like"/>
</dbReference>
<evidence type="ECO:0000256" key="9">
    <source>
        <dbReference type="ARBA" id="ARBA00022898"/>
    </source>
</evidence>
<dbReference type="GO" id="GO:0016740">
    <property type="term" value="F:transferase activity"/>
    <property type="evidence" value="ECO:0007669"/>
    <property type="project" value="InterPro"/>
</dbReference>
<dbReference type="Pfam" id="PF16360">
    <property type="entry name" value="GTP-bdg_M"/>
    <property type="match status" value="1"/>
</dbReference>
<dbReference type="FunFam" id="3.30.300.20:FF:000004">
    <property type="entry name" value="GTPase Der"/>
    <property type="match status" value="1"/>
</dbReference>
<dbReference type="GO" id="GO:0043022">
    <property type="term" value="F:ribosome binding"/>
    <property type="evidence" value="ECO:0007669"/>
    <property type="project" value="TreeGrafter"/>
</dbReference>
<dbReference type="InterPro" id="IPR001917">
    <property type="entry name" value="Aminotrans_II_pyridoxalP_BS"/>
</dbReference>
<dbReference type="SMART" id="SM00244">
    <property type="entry name" value="PHB"/>
    <property type="match status" value="1"/>
</dbReference>
<keyword evidence="7" id="KW-0677">Repeat</keyword>
<dbReference type="GO" id="GO:0042254">
    <property type="term" value="P:ribosome biogenesis"/>
    <property type="evidence" value="ECO:0007669"/>
    <property type="project" value="UniProtKB-KW"/>
</dbReference>
<dbReference type="Proteomes" id="UP000095287">
    <property type="component" value="Unplaced"/>
</dbReference>
<dbReference type="InterPro" id="IPR015424">
    <property type="entry name" value="PyrdxlP-dep_Trfase"/>
</dbReference>
<dbReference type="WBParaSite" id="L893_g18754.t1">
    <property type="protein sequence ID" value="L893_g18754.t1"/>
    <property type="gene ID" value="L893_g18754"/>
</dbReference>
<dbReference type="PROSITE" id="PS51712">
    <property type="entry name" value="G_ENGA"/>
    <property type="match status" value="1"/>
</dbReference>
<dbReference type="SUPFAM" id="SSF53383">
    <property type="entry name" value="PLP-dependent transferases"/>
    <property type="match status" value="1"/>
</dbReference>
<dbReference type="InterPro" id="IPR006073">
    <property type="entry name" value="GTP-bd"/>
</dbReference>
<keyword evidence="9" id="KW-0663">Pyridoxal phosphate</keyword>
<dbReference type="Gene3D" id="3.40.50.300">
    <property type="entry name" value="P-loop containing nucleotide triphosphate hydrolases"/>
    <property type="match status" value="2"/>
</dbReference>
<dbReference type="CDD" id="cd01895">
    <property type="entry name" value="EngA2"/>
    <property type="match status" value="1"/>
</dbReference>
<dbReference type="GO" id="GO:0016020">
    <property type="term" value="C:membrane"/>
    <property type="evidence" value="ECO:0007669"/>
    <property type="project" value="InterPro"/>
</dbReference>
<dbReference type="NCBIfam" id="TIGR01933">
    <property type="entry name" value="hflK"/>
    <property type="match status" value="1"/>
</dbReference>
<dbReference type="PANTHER" id="PTHR43834:SF6">
    <property type="entry name" value="GTPASE DER"/>
    <property type="match status" value="1"/>
</dbReference>
<dbReference type="HAMAP" id="MF_00195">
    <property type="entry name" value="GTPase_Der"/>
    <property type="match status" value="1"/>
</dbReference>
<feature type="domain" description="EngA-type G" evidence="12">
    <location>
        <begin position="115"/>
        <end position="288"/>
    </location>
</feature>
<accession>A0A1I7YQR0</accession>
<dbReference type="InterPro" id="IPR001107">
    <property type="entry name" value="Band_7"/>
</dbReference>
<keyword evidence="13" id="KW-1185">Reference proteome</keyword>
<dbReference type="InterPro" id="IPR036013">
    <property type="entry name" value="Band_7/SPFH_dom_sf"/>
</dbReference>
<dbReference type="AlphaFoldDB" id="A0A1I7YQR0"/>
<evidence type="ECO:0000259" key="12">
    <source>
        <dbReference type="PROSITE" id="PS51712"/>
    </source>
</evidence>
<dbReference type="GO" id="GO:0030170">
    <property type="term" value="F:pyridoxal phosphate binding"/>
    <property type="evidence" value="ECO:0007669"/>
    <property type="project" value="InterPro"/>
</dbReference>
<dbReference type="FunFam" id="3.40.50.300:FF:000040">
    <property type="entry name" value="GTPase Der"/>
    <property type="match status" value="1"/>
</dbReference>
<dbReference type="InterPro" id="IPR004839">
    <property type="entry name" value="Aminotransferase_I/II_large"/>
</dbReference>
<dbReference type="Gene3D" id="6.10.250.2860">
    <property type="match status" value="1"/>
</dbReference>
<evidence type="ECO:0000256" key="10">
    <source>
        <dbReference type="ARBA" id="ARBA00023134"/>
    </source>
</evidence>
<comment type="similarity">
    <text evidence="2">Belongs to the band 7/mec-2 family. HflK subfamily.</text>
</comment>
<dbReference type="CDD" id="cd03404">
    <property type="entry name" value="SPFH_HflK"/>
    <property type="match status" value="1"/>
</dbReference>
<evidence type="ECO:0000256" key="5">
    <source>
        <dbReference type="ARBA" id="ARBA00020953"/>
    </source>
</evidence>